<feature type="transmembrane region" description="Helical" evidence="1">
    <location>
        <begin position="83"/>
        <end position="101"/>
    </location>
</feature>
<feature type="transmembrane region" description="Helical" evidence="1">
    <location>
        <begin position="139"/>
        <end position="159"/>
    </location>
</feature>
<proteinExistence type="predicted"/>
<protein>
    <submittedName>
        <fullName evidence="3">Uncharacterized protein</fullName>
    </submittedName>
</protein>
<keyword evidence="1" id="KW-1133">Transmembrane helix</keyword>
<name>A0A1I1AS61_9ACTN</name>
<dbReference type="STRING" id="748909.SAMN05192575_110116"/>
<gene>
    <name evidence="2" type="ORF">CXG46_13035</name>
    <name evidence="3" type="ORF">SAMN05192575_110116</name>
</gene>
<organism evidence="3 4">
    <name type="scientific">Nocardioides alpinus</name>
    <dbReference type="NCBI Taxonomy" id="748909"/>
    <lineage>
        <taxon>Bacteria</taxon>
        <taxon>Bacillati</taxon>
        <taxon>Actinomycetota</taxon>
        <taxon>Actinomycetes</taxon>
        <taxon>Propionibacteriales</taxon>
        <taxon>Nocardioidaceae</taxon>
        <taxon>Nocardioides</taxon>
    </lineage>
</organism>
<keyword evidence="5" id="KW-1185">Reference proteome</keyword>
<evidence type="ECO:0000313" key="4">
    <source>
        <dbReference type="Proteomes" id="UP000199113"/>
    </source>
</evidence>
<evidence type="ECO:0000256" key="1">
    <source>
        <dbReference type="SAM" id="Phobius"/>
    </source>
</evidence>
<feature type="transmembrane region" description="Helical" evidence="1">
    <location>
        <begin position="223"/>
        <end position="241"/>
    </location>
</feature>
<dbReference type="Proteomes" id="UP000233565">
    <property type="component" value="Unassembled WGS sequence"/>
</dbReference>
<reference evidence="2 5" key="2">
    <citation type="submission" date="2017-12" db="EMBL/GenBank/DDBJ databases">
        <title>Pharmacopeia of the Arctic Ocean.</title>
        <authorList>
            <person name="Collins E."/>
            <person name="Ducluzeau A.-L."/>
        </authorList>
    </citation>
    <scope>NUCLEOTIDE SEQUENCE [LARGE SCALE GENOMIC DNA]</scope>
    <source>
        <strain evidence="2 5">DSM 23325</strain>
    </source>
</reference>
<dbReference type="RefSeq" id="WP_101228921.1">
    <property type="nucleotide sequence ID" value="NZ_FOKC01000010.1"/>
</dbReference>
<feature type="transmembrane region" description="Helical" evidence="1">
    <location>
        <begin position="107"/>
        <end position="127"/>
    </location>
</feature>
<feature type="transmembrane region" description="Helical" evidence="1">
    <location>
        <begin position="165"/>
        <end position="183"/>
    </location>
</feature>
<dbReference type="OrthoDB" id="5192631at2"/>
<sequence>MKIETHTPHIEPDWAEAFLLELRLRGVGGQRIGAALAEVEAHCAESGESAREAFGDPAAYAVELAPARSVVAPDVRRELGTSALGLGGMLLTLAAVGAWQSGARVEVTAGIAAVLVLVLVGTTLVVSRAEQLLRAVVRHWWVAMLGATLPIVLFVGVLLLGRQTVFTVAAMPAFVAGVALLAGSTARSIRTADTVGDPVVGPEGAGGAGTVGEDRVTRALERVGPWLFPVLTVVMALPLLLI</sequence>
<evidence type="ECO:0000313" key="2">
    <source>
        <dbReference type="EMBL" id="PKH40311.1"/>
    </source>
</evidence>
<evidence type="ECO:0000313" key="3">
    <source>
        <dbReference type="EMBL" id="SFB40737.1"/>
    </source>
</evidence>
<reference evidence="3" key="1">
    <citation type="submission" date="2016-10" db="EMBL/GenBank/DDBJ databases">
        <authorList>
            <person name="de Groot N.N."/>
        </authorList>
    </citation>
    <scope>NUCLEOTIDE SEQUENCE [LARGE SCALE GENOMIC DNA]</scope>
    <source>
        <strain evidence="3">CGMCC 1.10697</strain>
    </source>
</reference>
<evidence type="ECO:0000313" key="5">
    <source>
        <dbReference type="Proteomes" id="UP000233565"/>
    </source>
</evidence>
<dbReference type="EMBL" id="PJBV01000019">
    <property type="protein sequence ID" value="PKH40311.1"/>
    <property type="molecule type" value="Genomic_DNA"/>
</dbReference>
<dbReference type="Proteomes" id="UP000199113">
    <property type="component" value="Unassembled WGS sequence"/>
</dbReference>
<dbReference type="AlphaFoldDB" id="A0A1I1AS61"/>
<dbReference type="EMBL" id="FOKC01000010">
    <property type="protein sequence ID" value="SFB40737.1"/>
    <property type="molecule type" value="Genomic_DNA"/>
</dbReference>
<keyword evidence="1" id="KW-0472">Membrane</keyword>
<accession>A0A1I1AS61</accession>
<keyword evidence="1" id="KW-0812">Transmembrane</keyword>